<accession>A0A482VA20</accession>
<organism evidence="10 11">
    <name type="scientific">Asbolus verrucosus</name>
    <name type="common">Desert ironclad beetle</name>
    <dbReference type="NCBI Taxonomy" id="1661398"/>
    <lineage>
        <taxon>Eukaryota</taxon>
        <taxon>Metazoa</taxon>
        <taxon>Ecdysozoa</taxon>
        <taxon>Arthropoda</taxon>
        <taxon>Hexapoda</taxon>
        <taxon>Insecta</taxon>
        <taxon>Pterygota</taxon>
        <taxon>Neoptera</taxon>
        <taxon>Endopterygota</taxon>
        <taxon>Coleoptera</taxon>
        <taxon>Polyphaga</taxon>
        <taxon>Cucujiformia</taxon>
        <taxon>Tenebrionidae</taxon>
        <taxon>Pimeliinae</taxon>
        <taxon>Asbolus</taxon>
    </lineage>
</organism>
<feature type="region of interest" description="Disordered" evidence="8">
    <location>
        <begin position="1"/>
        <end position="22"/>
    </location>
</feature>
<keyword evidence="4 7" id="KW-0233">DNA recombination</keyword>
<dbReference type="AlphaFoldDB" id="A0A482VA20"/>
<feature type="non-terminal residue" evidence="10">
    <location>
        <position position="289"/>
    </location>
</feature>
<comment type="caution">
    <text evidence="10">The sequence shown here is derived from an EMBL/GenBank/DDBJ whole genome shotgun (WGS) entry which is preliminary data.</text>
</comment>
<dbReference type="InterPro" id="IPR014854">
    <property type="entry name" value="Nse4_C"/>
</dbReference>
<dbReference type="InterPro" id="IPR027786">
    <property type="entry name" value="Nse4/EID"/>
</dbReference>
<dbReference type="GO" id="GO:0006281">
    <property type="term" value="P:DNA repair"/>
    <property type="evidence" value="ECO:0007669"/>
    <property type="project" value="UniProtKB-UniRule"/>
</dbReference>
<gene>
    <name evidence="10" type="ORF">BDFB_005347</name>
</gene>
<evidence type="ECO:0000256" key="5">
    <source>
        <dbReference type="ARBA" id="ARBA00023204"/>
    </source>
</evidence>
<dbReference type="Proteomes" id="UP000292052">
    <property type="component" value="Unassembled WGS sequence"/>
</dbReference>
<keyword evidence="3 7" id="KW-0227">DNA damage</keyword>
<evidence type="ECO:0000256" key="8">
    <source>
        <dbReference type="SAM" id="MobiDB-lite"/>
    </source>
</evidence>
<reference evidence="10 11" key="1">
    <citation type="submission" date="2017-03" db="EMBL/GenBank/DDBJ databases">
        <title>Genome of the blue death feigning beetle - Asbolus verrucosus.</title>
        <authorList>
            <person name="Rider S.D."/>
        </authorList>
    </citation>
    <scope>NUCLEOTIDE SEQUENCE [LARGE SCALE GENOMIC DNA]</scope>
    <source>
        <strain evidence="10">Butters</strain>
        <tissue evidence="10">Head and leg muscle</tissue>
    </source>
</reference>
<comment type="subcellular location">
    <subcellularLocation>
        <location evidence="1 7">Nucleus</location>
    </subcellularLocation>
</comment>
<feature type="domain" description="Non-structural maintenance of chromosome element 4 C-terminal" evidence="9">
    <location>
        <begin position="214"/>
        <end position="289"/>
    </location>
</feature>
<dbReference type="GO" id="GO:0030915">
    <property type="term" value="C:Smc5-Smc6 complex"/>
    <property type="evidence" value="ECO:0007669"/>
    <property type="project" value="UniProtKB-UniRule"/>
</dbReference>
<evidence type="ECO:0000256" key="1">
    <source>
        <dbReference type="ARBA" id="ARBA00004123"/>
    </source>
</evidence>
<dbReference type="GO" id="GO:0005634">
    <property type="term" value="C:nucleus"/>
    <property type="evidence" value="ECO:0007669"/>
    <property type="project" value="UniProtKB-SubCell"/>
</dbReference>
<dbReference type="STRING" id="1661398.A0A482VA20"/>
<keyword evidence="11" id="KW-1185">Reference proteome</keyword>
<dbReference type="Pfam" id="PF08743">
    <property type="entry name" value="Nse4_C"/>
    <property type="match status" value="1"/>
</dbReference>
<feature type="region of interest" description="Disordered" evidence="8">
    <location>
        <begin position="160"/>
        <end position="182"/>
    </location>
</feature>
<evidence type="ECO:0000313" key="11">
    <source>
        <dbReference type="Proteomes" id="UP000292052"/>
    </source>
</evidence>
<keyword evidence="6 7" id="KW-0539">Nucleus</keyword>
<name>A0A482VA20_ASBVE</name>
<sequence length="289" mass="33297">MDSSDSDQENNNTTTGQSSQQRKLCYRELLNKVEDIQESEDLSLETVKEIGNIIKKVNVIELESDISERYQHPDETLLDSMVLSSASNILVKCIESVDVDTVSYIPADFADKIMKFVAPDEEFESDNLLMLLDDAHHIIPEVPEYSFVYGTYDLSILPQPKQKKSRQKQQQENFVKKQPEKVTNLENEEQGIDEIVKVFYDILVQCCDKNNEQPIKYYDYIIDTSSFSSTVENMFYCSFLVRDGKAHIDLDTKGVPYIKPVKKRELKRFREEGGSNSQVISTITISEWE</sequence>
<comment type="similarity">
    <text evidence="2 7">Belongs to the NSE4 family.</text>
</comment>
<dbReference type="PANTHER" id="PTHR16140">
    <property type="entry name" value="NON-STRUCTURAL MAINTENANCE OF CHROMOSOMES ELEMENT 4"/>
    <property type="match status" value="1"/>
</dbReference>
<dbReference type="EMBL" id="QDEB01122931">
    <property type="protein sequence ID" value="RZB40042.1"/>
    <property type="molecule type" value="Genomic_DNA"/>
</dbReference>
<feature type="compositionally biased region" description="Polar residues" evidence="8">
    <location>
        <begin position="9"/>
        <end position="22"/>
    </location>
</feature>
<protein>
    <recommendedName>
        <fullName evidence="7">Non-structural maintenance of chromosomes element 4</fullName>
    </recommendedName>
</protein>
<dbReference type="OrthoDB" id="2133758at2759"/>
<evidence type="ECO:0000256" key="6">
    <source>
        <dbReference type="ARBA" id="ARBA00023242"/>
    </source>
</evidence>
<comment type="subunit">
    <text evidence="7">Component of the SMC5-SMC6 complex.</text>
</comment>
<proteinExistence type="inferred from homology"/>
<evidence type="ECO:0000256" key="4">
    <source>
        <dbReference type="ARBA" id="ARBA00023172"/>
    </source>
</evidence>
<evidence type="ECO:0000256" key="3">
    <source>
        <dbReference type="ARBA" id="ARBA00022763"/>
    </source>
</evidence>
<dbReference type="GO" id="GO:0006310">
    <property type="term" value="P:DNA recombination"/>
    <property type="evidence" value="ECO:0007669"/>
    <property type="project" value="UniProtKB-UniRule"/>
</dbReference>
<evidence type="ECO:0000256" key="2">
    <source>
        <dbReference type="ARBA" id="ARBA00008997"/>
    </source>
</evidence>
<evidence type="ECO:0000259" key="9">
    <source>
        <dbReference type="Pfam" id="PF08743"/>
    </source>
</evidence>
<evidence type="ECO:0000313" key="10">
    <source>
        <dbReference type="EMBL" id="RZB40042.1"/>
    </source>
</evidence>
<comment type="function">
    <text evidence="7">Component of the SMC5-SMC6 complex, that promotes sister chromatid alignment after DNA damage and facilitates double-stranded DNA breaks (DSBs) repair via homologous recombination between sister chromatids.</text>
</comment>
<dbReference type="PANTHER" id="PTHR16140:SF0">
    <property type="entry name" value="NON-STRUCTURAL MAINTENANCE OF CHROMOSOMES ELEMENT 4"/>
    <property type="match status" value="1"/>
</dbReference>
<keyword evidence="5 7" id="KW-0234">DNA repair</keyword>
<evidence type="ECO:0000256" key="7">
    <source>
        <dbReference type="RuleBase" id="RU365071"/>
    </source>
</evidence>